<dbReference type="AlphaFoldDB" id="A0AA40CP94"/>
<organism evidence="2 3">
    <name type="scientific">Cercophora newfieldiana</name>
    <dbReference type="NCBI Taxonomy" id="92897"/>
    <lineage>
        <taxon>Eukaryota</taxon>
        <taxon>Fungi</taxon>
        <taxon>Dikarya</taxon>
        <taxon>Ascomycota</taxon>
        <taxon>Pezizomycotina</taxon>
        <taxon>Sordariomycetes</taxon>
        <taxon>Sordariomycetidae</taxon>
        <taxon>Sordariales</taxon>
        <taxon>Lasiosphaeriaceae</taxon>
        <taxon>Cercophora</taxon>
    </lineage>
</organism>
<name>A0AA40CP94_9PEZI</name>
<proteinExistence type="predicted"/>
<feature type="compositionally biased region" description="Low complexity" evidence="1">
    <location>
        <begin position="251"/>
        <end position="266"/>
    </location>
</feature>
<evidence type="ECO:0000313" key="2">
    <source>
        <dbReference type="EMBL" id="KAK0645727.1"/>
    </source>
</evidence>
<feature type="region of interest" description="Disordered" evidence="1">
    <location>
        <begin position="130"/>
        <end position="178"/>
    </location>
</feature>
<feature type="compositionally biased region" description="Polar residues" evidence="1">
    <location>
        <begin position="156"/>
        <end position="177"/>
    </location>
</feature>
<gene>
    <name evidence="2" type="ORF">B0T16DRAFT_145770</name>
</gene>
<dbReference type="Proteomes" id="UP001174936">
    <property type="component" value="Unassembled WGS sequence"/>
</dbReference>
<reference evidence="2" key="1">
    <citation type="submission" date="2023-06" db="EMBL/GenBank/DDBJ databases">
        <title>Genome-scale phylogeny and comparative genomics of the fungal order Sordariales.</title>
        <authorList>
            <consortium name="Lawrence Berkeley National Laboratory"/>
            <person name="Hensen N."/>
            <person name="Bonometti L."/>
            <person name="Westerberg I."/>
            <person name="Brannstrom I.O."/>
            <person name="Guillou S."/>
            <person name="Cros-Aarteil S."/>
            <person name="Calhoun S."/>
            <person name="Haridas S."/>
            <person name="Kuo A."/>
            <person name="Mondo S."/>
            <person name="Pangilinan J."/>
            <person name="Riley R."/>
            <person name="Labutti K."/>
            <person name="Andreopoulos B."/>
            <person name="Lipzen A."/>
            <person name="Chen C."/>
            <person name="Yanf M."/>
            <person name="Daum C."/>
            <person name="Ng V."/>
            <person name="Clum A."/>
            <person name="Steindorff A."/>
            <person name="Ohm R."/>
            <person name="Martin F."/>
            <person name="Silar P."/>
            <person name="Natvig D."/>
            <person name="Lalanne C."/>
            <person name="Gautier V."/>
            <person name="Ament-Velasquez S.L."/>
            <person name="Kruys A."/>
            <person name="Hutchinson M.I."/>
            <person name="Powell A.J."/>
            <person name="Barry K."/>
            <person name="Miller A.N."/>
            <person name="Grigoriev I.V."/>
            <person name="Debuchy R."/>
            <person name="Gladieux P."/>
            <person name="Thoren M.H."/>
            <person name="Johannesson H."/>
        </authorList>
    </citation>
    <scope>NUCLEOTIDE SEQUENCE</scope>
    <source>
        <strain evidence="2">SMH2532-1</strain>
    </source>
</reference>
<evidence type="ECO:0000313" key="3">
    <source>
        <dbReference type="Proteomes" id="UP001174936"/>
    </source>
</evidence>
<protein>
    <submittedName>
        <fullName evidence="2">Uncharacterized protein</fullName>
    </submittedName>
</protein>
<feature type="compositionally biased region" description="Basic residues" evidence="1">
    <location>
        <begin position="206"/>
        <end position="224"/>
    </location>
</feature>
<accession>A0AA40CP94</accession>
<dbReference type="EMBL" id="JAULSV010000004">
    <property type="protein sequence ID" value="KAK0645727.1"/>
    <property type="molecule type" value="Genomic_DNA"/>
</dbReference>
<sequence length="448" mass="50028">MMSKVQLHVVLPGSDSEEERMLAVPLTTTASHALGLLPENPQFVLTLDVSPKERTFRLQQQGNNTSYQLTLEDVSTNRVQAFPQLWSSTKRPSPPLRSHTVPGTTAKHCSDVVQAALDEGDVVLSWALTQPPTRPLHGNSSKPPASSRSLRALSTAGKTPSKTGETQGSRSTPSALANNKALGSVEELASLELGRFARDFPQFHVPLKRKHQEPRSTHSSKRQRSPTDSTTFLRDSSGDDDTESDSGGDGTSVTCSEISDDSSSPSRIQRRMSGFPCPYSLYNPKRPFCNHRPMKSPKAVEEHLFFHHRRPPFCPVCGLTFDTHTLCNAHIVSRICEKTESVPVVDGLTERETNELSRCLDLRATRTRQYRAMWEIVHPGIDPENYKDHPRNQAEKALRDHWRRNGRRAVLDFFVVEERQEGAIEKQLEAVQAAVLTCMIEQLRLGEV</sequence>
<keyword evidence="3" id="KW-1185">Reference proteome</keyword>
<evidence type="ECO:0000256" key="1">
    <source>
        <dbReference type="SAM" id="MobiDB-lite"/>
    </source>
</evidence>
<feature type="region of interest" description="Disordered" evidence="1">
    <location>
        <begin position="204"/>
        <end position="269"/>
    </location>
</feature>
<comment type="caution">
    <text evidence="2">The sequence shown here is derived from an EMBL/GenBank/DDBJ whole genome shotgun (WGS) entry which is preliminary data.</text>
</comment>
<feature type="compositionally biased region" description="Low complexity" evidence="1">
    <location>
        <begin position="143"/>
        <end position="154"/>
    </location>
</feature>